<dbReference type="AlphaFoldDB" id="A0A166DGA7"/>
<name>A0A166DGA7_9AGAM</name>
<reference evidence="1 2" key="1">
    <citation type="journal article" date="2016" name="Mol. Biol. Evol.">
        <title>Comparative Genomics of Early-Diverging Mushroom-Forming Fungi Provides Insights into the Origins of Lignocellulose Decay Capabilities.</title>
        <authorList>
            <person name="Nagy L.G."/>
            <person name="Riley R."/>
            <person name="Tritt A."/>
            <person name="Adam C."/>
            <person name="Daum C."/>
            <person name="Floudas D."/>
            <person name="Sun H."/>
            <person name="Yadav J.S."/>
            <person name="Pangilinan J."/>
            <person name="Larsson K.H."/>
            <person name="Matsuura K."/>
            <person name="Barry K."/>
            <person name="Labutti K."/>
            <person name="Kuo R."/>
            <person name="Ohm R.A."/>
            <person name="Bhattacharya S.S."/>
            <person name="Shirouzu T."/>
            <person name="Yoshinaga Y."/>
            <person name="Martin F.M."/>
            <person name="Grigoriev I.V."/>
            <person name="Hibbett D.S."/>
        </authorList>
    </citation>
    <scope>NUCLEOTIDE SEQUENCE [LARGE SCALE GENOMIC DNA]</scope>
    <source>
        <strain evidence="1 2">HHB10207 ss-3</strain>
    </source>
</reference>
<dbReference type="OrthoDB" id="2752819at2759"/>
<dbReference type="InterPro" id="IPR032675">
    <property type="entry name" value="LRR_dom_sf"/>
</dbReference>
<dbReference type="EMBL" id="KV428062">
    <property type="protein sequence ID" value="KZT38497.1"/>
    <property type="molecule type" value="Genomic_DNA"/>
</dbReference>
<evidence type="ECO:0000313" key="2">
    <source>
        <dbReference type="Proteomes" id="UP000076798"/>
    </source>
</evidence>
<evidence type="ECO:0000313" key="1">
    <source>
        <dbReference type="EMBL" id="KZT38497.1"/>
    </source>
</evidence>
<keyword evidence="2" id="KW-1185">Reference proteome</keyword>
<dbReference type="Gene3D" id="3.80.10.10">
    <property type="entry name" value="Ribonuclease Inhibitor"/>
    <property type="match status" value="1"/>
</dbReference>
<accession>A0A166DGA7</accession>
<organism evidence="1 2">
    <name type="scientific">Sistotremastrum suecicum HHB10207 ss-3</name>
    <dbReference type="NCBI Taxonomy" id="1314776"/>
    <lineage>
        <taxon>Eukaryota</taxon>
        <taxon>Fungi</taxon>
        <taxon>Dikarya</taxon>
        <taxon>Basidiomycota</taxon>
        <taxon>Agaricomycotina</taxon>
        <taxon>Agaricomycetes</taxon>
        <taxon>Sistotremastrales</taxon>
        <taxon>Sistotremastraceae</taxon>
        <taxon>Sistotremastrum</taxon>
    </lineage>
</organism>
<dbReference type="Proteomes" id="UP000076798">
    <property type="component" value="Unassembled WGS sequence"/>
</dbReference>
<protein>
    <submittedName>
        <fullName evidence="1">Uncharacterized protein</fullName>
    </submittedName>
</protein>
<proteinExistence type="predicted"/>
<gene>
    <name evidence="1" type="ORF">SISSUDRAFT_734179</name>
</gene>
<sequence length="579" mass="65901">MCLKQSYCAKFWSIPELVKITFAFLEDERSALATCAVLSKALSEHALDTLYREGLMLEDVLRVLSPMPPNAPYIVGESLESVGSISMAQWDRFRHYSHRIRKLSHSAVSKITKWIPHKFWVMILVSLPRGQIFLPSLVSLHWLDVSSFSSQAFLIFLHEGLKELRLALEIGNTLSALEYLPHRVPRLELLELWRAHEDDSDNGSESNQTTRNMVVEKVLKSFPGLRSVGLSPSLANLDMVKDLAARPCLEVLRLSSFAVRRHASLSENLGSGQGSGNEPSCSKSPKFRELSITTDIFFELPIHTILGSQLVILFIQISPSAQISDTLQMEACLKLIYEHSRYLKDLSLISDWHRTSEDSDPPPPLTMSILSHLLKMQNIEALLIEHPTPPNVTDGDMQQLASSLPELRHFELCVRAHGEYDYEVPSMVSWMHFATSCKKLVSFGIFLDVDPAKNWDPEKLSPTRFTSSLETLHVFCSPIEDQDEDQDKLGNFLAAVLPFKCTLEICRISPRLQFMAGDIVFHSDTIELQDFMDQKSQQYRRTWFETSCLLDKMARTRCIMSEILAENEELRQRLSVFEK</sequence>